<gene>
    <name evidence="1" type="ordered locus">y0719</name>
</gene>
<dbReference type="DNASU" id="1145667"/>
<dbReference type="Proteomes" id="UP000002490">
    <property type="component" value="Chromosome"/>
</dbReference>
<organism evidence="1 2">
    <name type="scientific">Yersinia pestis</name>
    <dbReference type="NCBI Taxonomy" id="632"/>
    <lineage>
        <taxon>Bacteria</taxon>
        <taxon>Pseudomonadati</taxon>
        <taxon>Pseudomonadota</taxon>
        <taxon>Gammaproteobacteria</taxon>
        <taxon>Enterobacterales</taxon>
        <taxon>Yersiniaceae</taxon>
        <taxon>Yersinia</taxon>
    </lineage>
</organism>
<accession>Q8CLP3</accession>
<proteinExistence type="predicted"/>
<sequence length="55" mass="6007">MDQRHGGNPQLTKLQRLEGGQWRPEIQNTGVLEQVVATVQVGGAIDWDLISAPPT</sequence>
<dbReference type="HOGENOM" id="CLU_3031576_0_0_6"/>
<name>Q8CLP3_YERPE</name>
<protein>
    <submittedName>
        <fullName evidence="1">Uncharacterized protein</fullName>
    </submittedName>
</protein>
<dbReference type="EMBL" id="AE009952">
    <property type="protein sequence ID" value="AAM84308.1"/>
    <property type="molecule type" value="Genomic_DNA"/>
</dbReference>
<evidence type="ECO:0000313" key="2">
    <source>
        <dbReference type="Proteomes" id="UP000002490"/>
    </source>
</evidence>
<evidence type="ECO:0000313" key="1">
    <source>
        <dbReference type="EMBL" id="AAM84308.1"/>
    </source>
</evidence>
<dbReference type="KEGG" id="ypk:y0719"/>
<dbReference type="AlphaFoldDB" id="Q8CLP3"/>
<reference evidence="1 2" key="1">
    <citation type="journal article" date="2002" name="J. Bacteriol.">
        <title>Genome sequence of Yersinia pestis KIM.</title>
        <authorList>
            <person name="Deng W."/>
            <person name="Burland V."/>
            <person name="Plunkett G.III."/>
            <person name="Boutin A."/>
            <person name="Mayhew G.F."/>
            <person name="Liss P."/>
            <person name="Perna N.T."/>
            <person name="Rose D.J."/>
            <person name="Mau B."/>
            <person name="Zhou S."/>
            <person name="Schwartz D.C."/>
            <person name="Fetherston J.D."/>
            <person name="Lindler L.E."/>
            <person name="Brubaker R.R."/>
            <person name="Plana G.V."/>
            <person name="Straley S.C."/>
            <person name="McDonough K.A."/>
            <person name="Nilles M.L."/>
            <person name="Matson J.S."/>
            <person name="Blattner F.R."/>
            <person name="Perry R.D."/>
        </authorList>
    </citation>
    <scope>NUCLEOTIDE SEQUENCE [LARGE SCALE GENOMIC DNA]</scope>
    <source>
        <strain evidence="2">KIM10+ / Biovar Mediaevalis</strain>
    </source>
</reference>